<protein>
    <submittedName>
        <fullName evidence="2">Uncharacterized protein</fullName>
    </submittedName>
</protein>
<accession>A0A8C0J1S0</accession>
<keyword evidence="1" id="KW-0472">Membrane</keyword>
<dbReference type="Proteomes" id="UP000694404">
    <property type="component" value="Unplaced"/>
</dbReference>
<proteinExistence type="predicted"/>
<evidence type="ECO:0000313" key="2">
    <source>
        <dbReference type="Ensembl" id="ENSCABP00000025746.1"/>
    </source>
</evidence>
<dbReference type="Ensembl" id="ENSCABT00000028205.1">
    <property type="protein sequence ID" value="ENSCABP00000025746.1"/>
    <property type="gene ID" value="ENSCABG00000018931.1"/>
</dbReference>
<evidence type="ECO:0000313" key="3">
    <source>
        <dbReference type="Proteomes" id="UP000694404"/>
    </source>
</evidence>
<organism evidence="2 3">
    <name type="scientific">Chelonoidis abingdonii</name>
    <name type="common">Abingdon island giant tortoise</name>
    <name type="synonym">Testudo abingdonii</name>
    <dbReference type="NCBI Taxonomy" id="106734"/>
    <lineage>
        <taxon>Eukaryota</taxon>
        <taxon>Metazoa</taxon>
        <taxon>Chordata</taxon>
        <taxon>Craniata</taxon>
        <taxon>Vertebrata</taxon>
        <taxon>Euteleostomi</taxon>
        <taxon>Archelosauria</taxon>
        <taxon>Testudinata</taxon>
        <taxon>Testudines</taxon>
        <taxon>Cryptodira</taxon>
        <taxon>Durocryptodira</taxon>
        <taxon>Testudinoidea</taxon>
        <taxon>Testudinidae</taxon>
        <taxon>Chelonoidis</taxon>
    </lineage>
</organism>
<keyword evidence="1" id="KW-1133">Transmembrane helix</keyword>
<dbReference type="PANTHER" id="PTHR48424:SF3">
    <property type="entry name" value="DYNEIN LIGHT CHAIN-RELATED"/>
    <property type="match status" value="1"/>
</dbReference>
<feature type="transmembrane region" description="Helical" evidence="1">
    <location>
        <begin position="24"/>
        <end position="45"/>
    </location>
</feature>
<dbReference type="AlphaFoldDB" id="A0A8C0J1S0"/>
<reference evidence="2" key="1">
    <citation type="submission" date="2025-08" db="UniProtKB">
        <authorList>
            <consortium name="Ensembl"/>
        </authorList>
    </citation>
    <scope>IDENTIFICATION</scope>
</reference>
<name>A0A8C0J1S0_CHEAB</name>
<dbReference type="PANTHER" id="PTHR48424">
    <property type="entry name" value="DYNEIN LIGHT CHAIN-RELATED"/>
    <property type="match status" value="1"/>
</dbReference>
<reference evidence="2" key="2">
    <citation type="submission" date="2025-09" db="UniProtKB">
        <authorList>
            <consortium name="Ensembl"/>
        </authorList>
    </citation>
    <scope>IDENTIFICATION</scope>
</reference>
<dbReference type="GeneTree" id="ENSGT01100000263696"/>
<keyword evidence="1" id="KW-0812">Transmembrane</keyword>
<sequence length="82" mass="9150">DEVLSLMSHIAAKVPSHNAVPSGAITTGIYLLYMSCNILLNVVFLQGLSGRARHWPTATAYHSFLLLRFVSARHASRWRLFP</sequence>
<keyword evidence="3" id="KW-1185">Reference proteome</keyword>
<evidence type="ECO:0000256" key="1">
    <source>
        <dbReference type="SAM" id="Phobius"/>
    </source>
</evidence>